<accession>A0A816UUE7</accession>
<dbReference type="InterPro" id="IPR036116">
    <property type="entry name" value="FN3_sf"/>
</dbReference>
<dbReference type="EMBL" id="CAJNRE010013348">
    <property type="protein sequence ID" value="CAF2117868.1"/>
    <property type="molecule type" value="Genomic_DNA"/>
</dbReference>
<dbReference type="PROSITE" id="PS50853">
    <property type="entry name" value="FN3"/>
    <property type="match status" value="1"/>
</dbReference>
<protein>
    <recommendedName>
        <fullName evidence="1">Fibronectin type-III domain-containing protein</fullName>
    </recommendedName>
</protein>
<evidence type="ECO:0000259" key="1">
    <source>
        <dbReference type="PROSITE" id="PS50853"/>
    </source>
</evidence>
<comment type="caution">
    <text evidence="2">The sequence shown here is derived from an EMBL/GenBank/DDBJ whole genome shotgun (WGS) entry which is preliminary data.</text>
</comment>
<dbReference type="Proteomes" id="UP000663824">
    <property type="component" value="Unassembled WGS sequence"/>
</dbReference>
<dbReference type="Proteomes" id="UP000676336">
    <property type="component" value="Unassembled WGS sequence"/>
</dbReference>
<reference evidence="2" key="1">
    <citation type="submission" date="2021-02" db="EMBL/GenBank/DDBJ databases">
        <authorList>
            <person name="Nowell W R."/>
        </authorList>
    </citation>
    <scope>NUCLEOTIDE SEQUENCE</scope>
</reference>
<organism evidence="2 4">
    <name type="scientific">Rotaria magnacalcarata</name>
    <dbReference type="NCBI Taxonomy" id="392030"/>
    <lineage>
        <taxon>Eukaryota</taxon>
        <taxon>Metazoa</taxon>
        <taxon>Spiralia</taxon>
        <taxon>Gnathifera</taxon>
        <taxon>Rotifera</taxon>
        <taxon>Eurotatoria</taxon>
        <taxon>Bdelloidea</taxon>
        <taxon>Philodinida</taxon>
        <taxon>Philodinidae</taxon>
        <taxon>Rotaria</taxon>
    </lineage>
</organism>
<name>A0A816UUE7_9BILA</name>
<sequence length="70" mass="8067">MYRKVGENENETEEKWTEVYTNSNQKELIISNLPSETTFVFKVQSITAIGLSLISDISEPMETLTKKEPR</sequence>
<evidence type="ECO:0000313" key="2">
    <source>
        <dbReference type="EMBL" id="CAF2117868.1"/>
    </source>
</evidence>
<evidence type="ECO:0000313" key="3">
    <source>
        <dbReference type="EMBL" id="CAF5228971.1"/>
    </source>
</evidence>
<dbReference type="InterPro" id="IPR003961">
    <property type="entry name" value="FN3_dom"/>
</dbReference>
<dbReference type="AlphaFoldDB" id="A0A816UUE7"/>
<gene>
    <name evidence="2" type="ORF">MBJ925_LOCUS25363</name>
    <name evidence="3" type="ORF">SMN809_LOCUS85998</name>
</gene>
<dbReference type="EMBL" id="CAJOBI010368200">
    <property type="protein sequence ID" value="CAF5228971.1"/>
    <property type="molecule type" value="Genomic_DNA"/>
</dbReference>
<evidence type="ECO:0000313" key="4">
    <source>
        <dbReference type="Proteomes" id="UP000663824"/>
    </source>
</evidence>
<dbReference type="InterPro" id="IPR013783">
    <property type="entry name" value="Ig-like_fold"/>
</dbReference>
<proteinExistence type="predicted"/>
<dbReference type="SUPFAM" id="SSF49265">
    <property type="entry name" value="Fibronectin type III"/>
    <property type="match status" value="1"/>
</dbReference>
<feature type="domain" description="Fibronectin type-III" evidence="1">
    <location>
        <begin position="1"/>
        <end position="69"/>
    </location>
</feature>
<dbReference type="Gene3D" id="2.60.40.10">
    <property type="entry name" value="Immunoglobulins"/>
    <property type="match status" value="1"/>
</dbReference>
<feature type="non-terminal residue" evidence="2">
    <location>
        <position position="70"/>
    </location>
</feature>